<keyword evidence="1 2" id="KW-0808">Transferase</keyword>
<dbReference type="InterPro" id="IPR027417">
    <property type="entry name" value="P-loop_NTPase"/>
</dbReference>
<reference evidence="2 3" key="1">
    <citation type="submission" date="2019-03" db="EMBL/GenBank/DDBJ databases">
        <title>Deep-cultivation of Planctomycetes and their phenomic and genomic characterization uncovers novel biology.</title>
        <authorList>
            <person name="Wiegand S."/>
            <person name="Jogler M."/>
            <person name="Boedeker C."/>
            <person name="Pinto D."/>
            <person name="Vollmers J."/>
            <person name="Rivas-Marin E."/>
            <person name="Kohn T."/>
            <person name="Peeters S.H."/>
            <person name="Heuer A."/>
            <person name="Rast P."/>
            <person name="Oberbeckmann S."/>
            <person name="Bunk B."/>
            <person name="Jeske O."/>
            <person name="Meyerdierks A."/>
            <person name="Storesund J.E."/>
            <person name="Kallscheuer N."/>
            <person name="Luecker S."/>
            <person name="Lage O.M."/>
            <person name="Pohl T."/>
            <person name="Merkel B.J."/>
            <person name="Hornburger P."/>
            <person name="Mueller R.-W."/>
            <person name="Bruemmer F."/>
            <person name="Labrenz M."/>
            <person name="Spormann A.M."/>
            <person name="Op den Camp H."/>
            <person name="Overmann J."/>
            <person name="Amann R."/>
            <person name="Jetten M.S.M."/>
            <person name="Mascher T."/>
            <person name="Medema M.H."/>
            <person name="Devos D.P."/>
            <person name="Kaster A.-K."/>
            <person name="Ovreas L."/>
            <person name="Rohde M."/>
            <person name="Galperin M.Y."/>
            <person name="Jogler C."/>
        </authorList>
    </citation>
    <scope>NUCLEOTIDE SEQUENCE [LARGE SCALE GENOMIC DNA]</scope>
    <source>
        <strain evidence="2 3">V144</strain>
    </source>
</reference>
<evidence type="ECO:0000256" key="1">
    <source>
        <dbReference type="ARBA" id="ARBA00022679"/>
    </source>
</evidence>
<organism evidence="2 3">
    <name type="scientific">Gimesia aquarii</name>
    <dbReference type="NCBI Taxonomy" id="2527964"/>
    <lineage>
        <taxon>Bacteria</taxon>
        <taxon>Pseudomonadati</taxon>
        <taxon>Planctomycetota</taxon>
        <taxon>Planctomycetia</taxon>
        <taxon>Planctomycetales</taxon>
        <taxon>Planctomycetaceae</taxon>
        <taxon>Gimesia</taxon>
    </lineage>
</organism>
<dbReference type="RefSeq" id="WP_144987337.1">
    <property type="nucleotide sequence ID" value="NZ_CP037920.1"/>
</dbReference>
<dbReference type="Pfam" id="PF13469">
    <property type="entry name" value="Sulfotransfer_3"/>
    <property type="match status" value="1"/>
</dbReference>
<dbReference type="PANTHER" id="PTHR12788">
    <property type="entry name" value="PROTEIN-TYROSINE SULFOTRANSFERASE 2"/>
    <property type="match status" value="1"/>
</dbReference>
<dbReference type="Proteomes" id="UP000318704">
    <property type="component" value="Chromosome"/>
</dbReference>
<dbReference type="AlphaFoldDB" id="A0A517VZZ2"/>
<dbReference type="SUPFAM" id="SSF52540">
    <property type="entry name" value="P-loop containing nucleoside triphosphate hydrolases"/>
    <property type="match status" value="1"/>
</dbReference>
<evidence type="ECO:0000313" key="3">
    <source>
        <dbReference type="Proteomes" id="UP000318704"/>
    </source>
</evidence>
<dbReference type="InterPro" id="IPR026634">
    <property type="entry name" value="TPST-like"/>
</dbReference>
<name>A0A517VZZ2_9PLAN</name>
<dbReference type="GO" id="GO:0008476">
    <property type="term" value="F:protein-tyrosine sulfotransferase activity"/>
    <property type="evidence" value="ECO:0007669"/>
    <property type="project" value="InterPro"/>
</dbReference>
<dbReference type="Gene3D" id="3.40.50.300">
    <property type="entry name" value="P-loop containing nucleotide triphosphate hydrolases"/>
    <property type="match status" value="1"/>
</dbReference>
<dbReference type="PANTHER" id="PTHR12788:SF10">
    <property type="entry name" value="PROTEIN-TYROSINE SULFOTRANSFERASE"/>
    <property type="match status" value="1"/>
</dbReference>
<evidence type="ECO:0000313" key="2">
    <source>
        <dbReference type="EMBL" id="QDT98569.1"/>
    </source>
</evidence>
<proteinExistence type="predicted"/>
<accession>A0A517VZZ2</accession>
<sequence>MNVDHPFFVVGAPRSGTTMLQMALNRHSAIVIPPETAYFTLVTRSKRGQTLHWKRINKDLRINVNPPERRIHPGVEAAHWFHELRDAYLKSLDRKSETYFGEKSPEHLRRYRRIIQTFPEAKFILIYRDGRDVALSLTKVPWMPRDLMIGFELWRHYCQLHNKMVAELGERVFVVKYEEFVEHPVEQSKKMLSFLGVPFEEAVPLGTGNVEGIPEFEMSYKQNALAPIFSDSIGRWNKELSPHQVELLERFGHRELQDLGYSISEEYQRGASLLHTSAVAAKCAGWLGIRWVYRLLDEHVGTRLHTANRTLITSDKISPAMGAGDHEVS</sequence>
<gene>
    <name evidence="2" type="ORF">V144x_40760</name>
</gene>
<dbReference type="EMBL" id="CP037920">
    <property type="protein sequence ID" value="QDT98569.1"/>
    <property type="molecule type" value="Genomic_DNA"/>
</dbReference>
<protein>
    <submittedName>
        <fullName evidence="2">Sulfotransferase domain protein</fullName>
    </submittedName>
</protein>
<dbReference type="KEGG" id="gaw:V144x_40760"/>